<gene>
    <name evidence="2" type="ORF">CNECB9_2320059</name>
</gene>
<sequence length="73" mass="7739">MERDAVAGELSFAANAGGLTSLTSLGLTPTLSRKREREHPIGNAESVRGHEGPEATEARPQNDRGIPRICSPT</sequence>
<dbReference type="EMBL" id="FMSH01000149">
    <property type="protein sequence ID" value="SCU75291.1"/>
    <property type="molecule type" value="Genomic_DNA"/>
</dbReference>
<evidence type="ECO:0000313" key="2">
    <source>
        <dbReference type="EMBL" id="SCU75291.1"/>
    </source>
</evidence>
<evidence type="ECO:0000256" key="1">
    <source>
        <dbReference type="SAM" id="MobiDB-lite"/>
    </source>
</evidence>
<name>A0A1K0IDA4_CUPNE</name>
<organism evidence="2">
    <name type="scientific">Cupriavidus necator</name>
    <name type="common">Alcaligenes eutrophus</name>
    <name type="synonym">Ralstonia eutropha</name>
    <dbReference type="NCBI Taxonomy" id="106590"/>
    <lineage>
        <taxon>Bacteria</taxon>
        <taxon>Pseudomonadati</taxon>
        <taxon>Pseudomonadota</taxon>
        <taxon>Betaproteobacteria</taxon>
        <taxon>Burkholderiales</taxon>
        <taxon>Burkholderiaceae</taxon>
        <taxon>Cupriavidus</taxon>
    </lineage>
</organism>
<protein>
    <submittedName>
        <fullName evidence="2">Uncharacterized protein</fullName>
    </submittedName>
</protein>
<proteinExistence type="predicted"/>
<feature type="compositionally biased region" description="Low complexity" evidence="1">
    <location>
        <begin position="17"/>
        <end position="31"/>
    </location>
</feature>
<accession>A0A1K0IDA4</accession>
<dbReference type="AlphaFoldDB" id="A0A1K0IDA4"/>
<reference evidence="2" key="1">
    <citation type="submission" date="2016-09" db="EMBL/GenBank/DDBJ databases">
        <authorList>
            <person name="Capua I."/>
            <person name="De Benedictis P."/>
            <person name="Joannis T."/>
            <person name="Lombin L.H."/>
            <person name="Cattoli G."/>
        </authorList>
    </citation>
    <scope>NUCLEOTIDE SEQUENCE</scope>
    <source>
        <strain evidence="2">B9</strain>
    </source>
</reference>
<feature type="compositionally biased region" description="Basic and acidic residues" evidence="1">
    <location>
        <begin position="47"/>
        <end position="66"/>
    </location>
</feature>
<feature type="region of interest" description="Disordered" evidence="1">
    <location>
        <begin position="14"/>
        <end position="73"/>
    </location>
</feature>